<evidence type="ECO:0000259" key="1">
    <source>
        <dbReference type="Pfam" id="PF07506"/>
    </source>
</evidence>
<sequence>MVRCLVSDDDEAFTYNKRVARLATIQEHYMIVRALERGVPEEKLAKALNVDVSLIWRRRALLDGICPEVVDLLKDKSVNPTSFEVLRKMKPPRQIEAAELMTAAGNFSSAYAKALLAATRQHDLVHPDRPKKIGGITAEQMARMEREMETLQRDFKAVEASYGDDVLNLVIATGYLSKLVANPEIARFLESRHPDFLDKFRVIINAASLDDSN</sequence>
<evidence type="ECO:0000313" key="3">
    <source>
        <dbReference type="Proteomes" id="UP000031971"/>
    </source>
</evidence>
<evidence type="ECO:0000313" key="2">
    <source>
        <dbReference type="EMBL" id="KIM00567.1"/>
    </source>
</evidence>
<dbReference type="Pfam" id="PF07506">
    <property type="entry name" value="RepB"/>
    <property type="match status" value="1"/>
</dbReference>
<dbReference type="InterPro" id="IPR011111">
    <property type="entry name" value="Plasmid_RepB"/>
</dbReference>
<dbReference type="Proteomes" id="UP000031971">
    <property type="component" value="Unassembled WGS sequence"/>
</dbReference>
<gene>
    <name evidence="2" type="ORF">CCC_03169</name>
</gene>
<dbReference type="Gene3D" id="1.10.10.2830">
    <property type="match status" value="1"/>
</dbReference>
<accession>A0A0C2V677</accession>
<feature type="domain" description="RepB plasmid partition" evidence="1">
    <location>
        <begin position="19"/>
        <end position="200"/>
    </location>
</feature>
<reference evidence="2 3" key="1">
    <citation type="submission" date="2015-01" db="EMBL/GenBank/DDBJ databases">
        <title>Genome Sequence of Magnetospirillum magnetotacticum Strain MS-1.</title>
        <authorList>
            <person name="Marinov G.K."/>
            <person name="Smalley M.D."/>
            <person name="DeSalvo G."/>
        </authorList>
    </citation>
    <scope>NUCLEOTIDE SEQUENCE [LARGE SCALE GENOMIC DNA]</scope>
    <source>
        <strain evidence="2 3">MS-1</strain>
    </source>
</reference>
<dbReference type="EMBL" id="JXSL01000009">
    <property type="protein sequence ID" value="KIM00567.1"/>
    <property type="molecule type" value="Genomic_DNA"/>
</dbReference>
<keyword evidence="3" id="KW-1185">Reference proteome</keyword>
<organism evidence="2 3">
    <name type="scientific">Paramagnetospirillum magnetotacticum MS-1</name>
    <dbReference type="NCBI Taxonomy" id="272627"/>
    <lineage>
        <taxon>Bacteria</taxon>
        <taxon>Pseudomonadati</taxon>
        <taxon>Pseudomonadota</taxon>
        <taxon>Alphaproteobacteria</taxon>
        <taxon>Rhodospirillales</taxon>
        <taxon>Magnetospirillaceae</taxon>
        <taxon>Paramagnetospirillum</taxon>
    </lineage>
</organism>
<dbReference type="STRING" id="272627.CCC_03169"/>
<comment type="caution">
    <text evidence="2">The sequence shown here is derived from an EMBL/GenBank/DDBJ whole genome shotgun (WGS) entry which is preliminary data.</text>
</comment>
<name>A0A0C2V677_PARME</name>
<dbReference type="SUPFAM" id="SSF109709">
    <property type="entry name" value="KorB DNA-binding domain-like"/>
    <property type="match status" value="1"/>
</dbReference>
<proteinExistence type="predicted"/>
<dbReference type="AlphaFoldDB" id="A0A0C2V677"/>
<protein>
    <submittedName>
        <fullName evidence="2">Putative transcriptional regulator</fullName>
    </submittedName>
</protein>